<organism evidence="1 2">
    <name type="scientific">Hygrophoropsis aurantiaca</name>
    <dbReference type="NCBI Taxonomy" id="72124"/>
    <lineage>
        <taxon>Eukaryota</taxon>
        <taxon>Fungi</taxon>
        <taxon>Dikarya</taxon>
        <taxon>Basidiomycota</taxon>
        <taxon>Agaricomycotina</taxon>
        <taxon>Agaricomycetes</taxon>
        <taxon>Agaricomycetidae</taxon>
        <taxon>Boletales</taxon>
        <taxon>Coniophorineae</taxon>
        <taxon>Hygrophoropsidaceae</taxon>
        <taxon>Hygrophoropsis</taxon>
    </lineage>
</organism>
<evidence type="ECO:0000313" key="1">
    <source>
        <dbReference type="EMBL" id="KAH7910178.1"/>
    </source>
</evidence>
<accession>A0ACB8AAS8</accession>
<dbReference type="EMBL" id="MU267724">
    <property type="protein sequence ID" value="KAH7910178.1"/>
    <property type="molecule type" value="Genomic_DNA"/>
</dbReference>
<keyword evidence="2" id="KW-1185">Reference proteome</keyword>
<comment type="caution">
    <text evidence="1">The sequence shown here is derived from an EMBL/GenBank/DDBJ whole genome shotgun (WGS) entry which is preliminary data.</text>
</comment>
<reference evidence="1" key="1">
    <citation type="journal article" date="2021" name="New Phytol.">
        <title>Evolutionary innovations through gain and loss of genes in the ectomycorrhizal Boletales.</title>
        <authorList>
            <person name="Wu G."/>
            <person name="Miyauchi S."/>
            <person name="Morin E."/>
            <person name="Kuo A."/>
            <person name="Drula E."/>
            <person name="Varga T."/>
            <person name="Kohler A."/>
            <person name="Feng B."/>
            <person name="Cao Y."/>
            <person name="Lipzen A."/>
            <person name="Daum C."/>
            <person name="Hundley H."/>
            <person name="Pangilinan J."/>
            <person name="Johnson J."/>
            <person name="Barry K."/>
            <person name="LaButti K."/>
            <person name="Ng V."/>
            <person name="Ahrendt S."/>
            <person name="Min B."/>
            <person name="Choi I.G."/>
            <person name="Park H."/>
            <person name="Plett J.M."/>
            <person name="Magnuson J."/>
            <person name="Spatafora J.W."/>
            <person name="Nagy L.G."/>
            <person name="Henrissat B."/>
            <person name="Grigoriev I.V."/>
            <person name="Yang Z.L."/>
            <person name="Xu J."/>
            <person name="Martin F.M."/>
        </authorList>
    </citation>
    <scope>NUCLEOTIDE SEQUENCE</scope>
    <source>
        <strain evidence="1">ATCC 28755</strain>
    </source>
</reference>
<protein>
    <submittedName>
        <fullName evidence="1">WD40-repeat-containing domain protein</fullName>
    </submittedName>
</protein>
<name>A0ACB8AAS8_9AGAM</name>
<evidence type="ECO:0000313" key="2">
    <source>
        <dbReference type="Proteomes" id="UP000790377"/>
    </source>
</evidence>
<dbReference type="Proteomes" id="UP000790377">
    <property type="component" value="Unassembled WGS sequence"/>
</dbReference>
<gene>
    <name evidence="1" type="ORF">BJ138DRAFT_1153521</name>
</gene>
<sequence>MYTLITEKNHIQVRSVRGRNCKVPLPGPSVNCSRYWSHLILLSLCQVPLHIMSELSEYELEREANIARNRALLEQLGLDDTAGQLGVPKAKAPAKTKAKPIQPAKRVKREREVEAQAPRRQSSRLKKEVVDLNESPSKKRKREAEQEERRRKEEDERLEAEEKARVAKRPRHEDLDLDTLTDDPTPDEVTSLRSCFQSVTQISQPKRVGDRDAFVYDADKKDAAAVKDLRDKLQKLKVVARAKVTQDRVYSAAYHPEVSKDLIFFGDKHGQLGIWDARATPDEVADEDGDVAAADDKEGGKYWRLQQHWPATSKSSISSIKLDPIDSHSVFTTSYDCTIRRLSFVSGISQEIFSSDETLITSVDLPPGGNEMWISDAAGGLTHLDLRQDKSKARWYGLSDQKIGSVSINPTTPQFLLTASNNRQLKIWDSRKLATLGGASDAGEAVLTGAEFGFDTVQEFVESKKGAGCLRSEFAHGKSVSSAYWDPRGRSIVSTSYDDTLRLWDLDVSKYTSSSAFPSFTPFSRMKHNCQTGKWLTILRAVWTPNPDIYPHFTIANMDHSLDIVSCKGDLIARLSDRQRITAVQAVTCSHPGIVERAATGNASGRCVLWAPADL</sequence>
<proteinExistence type="predicted"/>